<protein>
    <submittedName>
        <fullName evidence="1">Uncharacterized protein</fullName>
    </submittedName>
</protein>
<dbReference type="RefSeq" id="WP_123897297.1">
    <property type="nucleotide sequence ID" value="NZ_RPFJ01000008.1"/>
</dbReference>
<proteinExistence type="predicted"/>
<dbReference type="Proteomes" id="UP000270856">
    <property type="component" value="Unassembled WGS sequence"/>
</dbReference>
<accession>A0A3N4NTD5</accession>
<dbReference type="EMBL" id="RPFJ01000008">
    <property type="protein sequence ID" value="RPD97937.1"/>
    <property type="molecule type" value="Genomic_DNA"/>
</dbReference>
<sequence length="110" mass="12606">MKKLGILVIALILTNCKSITKDEYLLNSCNCIDNIESSNKESLKLEIGDCLRDNFVNYSKMASKEIENILEENPNITKEEAQNKLIERLHNELLETCESYKNANLKLDNL</sequence>
<keyword evidence="2" id="KW-1185">Reference proteome</keyword>
<gene>
    <name evidence="1" type="ORF">EGM88_07145</name>
</gene>
<organism evidence="1 2">
    <name type="scientific">Aureibaculum marinum</name>
    <dbReference type="NCBI Taxonomy" id="2487930"/>
    <lineage>
        <taxon>Bacteria</taxon>
        <taxon>Pseudomonadati</taxon>
        <taxon>Bacteroidota</taxon>
        <taxon>Flavobacteriia</taxon>
        <taxon>Flavobacteriales</taxon>
        <taxon>Flavobacteriaceae</taxon>
        <taxon>Aureibaculum</taxon>
    </lineage>
</organism>
<evidence type="ECO:0000313" key="1">
    <source>
        <dbReference type="EMBL" id="RPD97937.1"/>
    </source>
</evidence>
<reference evidence="1 2" key="1">
    <citation type="submission" date="2018-11" db="EMBL/GenBank/DDBJ databases">
        <title>Aureibaculum marinum gen. nov., sp. nov., a member of the family Flavobacteriaceae isolated from the Bohai Sea.</title>
        <authorList>
            <person name="Ji X."/>
        </authorList>
    </citation>
    <scope>NUCLEOTIDE SEQUENCE [LARGE SCALE GENOMIC DNA]</scope>
    <source>
        <strain evidence="1 2">BH-SD17</strain>
    </source>
</reference>
<comment type="caution">
    <text evidence="1">The sequence shown here is derived from an EMBL/GenBank/DDBJ whole genome shotgun (WGS) entry which is preliminary data.</text>
</comment>
<dbReference type="AlphaFoldDB" id="A0A3N4NTD5"/>
<evidence type="ECO:0000313" key="2">
    <source>
        <dbReference type="Proteomes" id="UP000270856"/>
    </source>
</evidence>
<name>A0A3N4NTD5_9FLAO</name>